<dbReference type="EMBL" id="CAKOFQ010006774">
    <property type="protein sequence ID" value="CAH1970401.1"/>
    <property type="molecule type" value="Genomic_DNA"/>
</dbReference>
<evidence type="ECO:0000313" key="2">
    <source>
        <dbReference type="Proteomes" id="UP001152888"/>
    </source>
</evidence>
<name>A0A9P0KBJ6_ACAOB</name>
<dbReference type="Proteomes" id="UP001152888">
    <property type="component" value="Unassembled WGS sequence"/>
</dbReference>
<sequence length="97" mass="11264">MLQPKHTDGPEFSKMKISSLKSKALKNVRARSQLRWWYLHNALAHPSQLTQQFFEKIQVLDHSLCSPDLVPCDFRFFPVGKSQRRSNVIPDLMIDPS</sequence>
<evidence type="ECO:0000313" key="1">
    <source>
        <dbReference type="EMBL" id="CAH1970401.1"/>
    </source>
</evidence>
<reference evidence="1" key="1">
    <citation type="submission" date="2022-03" db="EMBL/GenBank/DDBJ databases">
        <authorList>
            <person name="Sayadi A."/>
        </authorList>
    </citation>
    <scope>NUCLEOTIDE SEQUENCE</scope>
</reference>
<gene>
    <name evidence="1" type="ORF">ACAOBT_LOCUS8908</name>
</gene>
<dbReference type="GO" id="GO:0003676">
    <property type="term" value="F:nucleic acid binding"/>
    <property type="evidence" value="ECO:0007669"/>
    <property type="project" value="InterPro"/>
</dbReference>
<protein>
    <submittedName>
        <fullName evidence="1">Uncharacterized protein</fullName>
    </submittedName>
</protein>
<accession>A0A9P0KBJ6</accession>
<proteinExistence type="predicted"/>
<dbReference type="InterPro" id="IPR036397">
    <property type="entry name" value="RNaseH_sf"/>
</dbReference>
<dbReference type="Gene3D" id="3.30.420.10">
    <property type="entry name" value="Ribonuclease H-like superfamily/Ribonuclease H"/>
    <property type="match status" value="1"/>
</dbReference>
<dbReference type="AlphaFoldDB" id="A0A9P0KBJ6"/>
<organism evidence="1 2">
    <name type="scientific">Acanthoscelides obtectus</name>
    <name type="common">Bean weevil</name>
    <name type="synonym">Bruchus obtectus</name>
    <dbReference type="NCBI Taxonomy" id="200917"/>
    <lineage>
        <taxon>Eukaryota</taxon>
        <taxon>Metazoa</taxon>
        <taxon>Ecdysozoa</taxon>
        <taxon>Arthropoda</taxon>
        <taxon>Hexapoda</taxon>
        <taxon>Insecta</taxon>
        <taxon>Pterygota</taxon>
        <taxon>Neoptera</taxon>
        <taxon>Endopterygota</taxon>
        <taxon>Coleoptera</taxon>
        <taxon>Polyphaga</taxon>
        <taxon>Cucujiformia</taxon>
        <taxon>Chrysomeloidea</taxon>
        <taxon>Chrysomelidae</taxon>
        <taxon>Bruchinae</taxon>
        <taxon>Bruchini</taxon>
        <taxon>Acanthoscelides</taxon>
    </lineage>
</organism>
<keyword evidence="2" id="KW-1185">Reference proteome</keyword>
<comment type="caution">
    <text evidence="1">The sequence shown here is derived from an EMBL/GenBank/DDBJ whole genome shotgun (WGS) entry which is preliminary data.</text>
</comment>